<accession>A0A3G1A8J8</accession>
<gene>
    <name evidence="2" type="ORF">TCARB_0710</name>
</gene>
<dbReference type="STRING" id="697581.TCARB_0710"/>
<evidence type="ECO:0000256" key="1">
    <source>
        <dbReference type="SAM" id="MobiDB-lite"/>
    </source>
</evidence>
<name>A0A3G1A8J8_9CREN</name>
<feature type="region of interest" description="Disordered" evidence="1">
    <location>
        <begin position="1"/>
        <end position="25"/>
    </location>
</feature>
<evidence type="ECO:0000313" key="2">
    <source>
        <dbReference type="EMBL" id="AJB41764.1"/>
    </source>
</evidence>
<dbReference type="Proteomes" id="UP000266720">
    <property type="component" value="Chromosome"/>
</dbReference>
<dbReference type="KEGG" id="tcb:TCARB_0710"/>
<reference evidence="3" key="1">
    <citation type="book" date="2010" name="EXTREMOPHILES" publisher="0:0-0">
        <title>Complete genome sequences of ten hyperthermophilic archaea reveal their metabolic capabilities and possible ecological roles.</title>
        <editorList>
            <person name="?"/>
        </editorList>
        <authorList>
            <person name="Ravin N.V."/>
            <person name="Mardanov A.V."/>
            <person name="Bonch-Osmolovskaya E.A."/>
            <person name="Skryabin K.G."/>
        </authorList>
    </citation>
    <scope>NUCLEOTIDE SEQUENCE [LARGE SCALE GENOMIC DNA]</scope>
    <source>
        <strain evidence="3">1505</strain>
    </source>
</reference>
<protein>
    <submittedName>
        <fullName evidence="2">Uncharacterized protein</fullName>
    </submittedName>
</protein>
<proteinExistence type="predicted"/>
<organism evidence="2 3">
    <name type="scientific">Thermofilum adornatum 1505</name>
    <dbReference type="NCBI Taxonomy" id="697581"/>
    <lineage>
        <taxon>Archaea</taxon>
        <taxon>Thermoproteota</taxon>
        <taxon>Thermoprotei</taxon>
        <taxon>Thermofilales</taxon>
        <taxon>Thermofilaceae</taxon>
        <taxon>Thermofilum</taxon>
    </lineage>
</organism>
<dbReference type="AlphaFoldDB" id="A0A3G1A8J8"/>
<dbReference type="EMBL" id="CP007493">
    <property type="protein sequence ID" value="AJB41764.1"/>
    <property type="molecule type" value="Genomic_DNA"/>
</dbReference>
<sequence length="54" mass="5589">MSTLLPRTSSSSTFKPAKSSKLLPSSNSTIISKSLSSLASPRAKDPKTAALLTP</sequence>
<evidence type="ECO:0000313" key="3">
    <source>
        <dbReference type="Proteomes" id="UP000266720"/>
    </source>
</evidence>